<name>A0A2S4HH80_9GAMM</name>
<dbReference type="PANTHER" id="PTHR30035">
    <property type="entry name" value="LIPOPROTEIN VACJ-RELATED"/>
    <property type="match status" value="1"/>
</dbReference>
<evidence type="ECO:0000313" key="3">
    <source>
        <dbReference type="EMBL" id="POP53270.1"/>
    </source>
</evidence>
<dbReference type="EMBL" id="PQGG01000018">
    <property type="protein sequence ID" value="POP53270.1"/>
    <property type="molecule type" value="Genomic_DNA"/>
</dbReference>
<keyword evidence="2" id="KW-0732">Signal</keyword>
<dbReference type="PANTHER" id="PTHR30035:SF3">
    <property type="entry name" value="INTERMEMBRANE PHOSPHOLIPID TRANSPORT SYSTEM LIPOPROTEIN MLAA"/>
    <property type="match status" value="1"/>
</dbReference>
<comment type="caution">
    <text evidence="3">The sequence shown here is derived from an EMBL/GenBank/DDBJ whole genome shotgun (WGS) entry which is preliminary data.</text>
</comment>
<organism evidence="3 4">
    <name type="scientific">Zhongshania marina</name>
    <dbReference type="NCBI Taxonomy" id="2304603"/>
    <lineage>
        <taxon>Bacteria</taxon>
        <taxon>Pseudomonadati</taxon>
        <taxon>Pseudomonadota</taxon>
        <taxon>Gammaproteobacteria</taxon>
        <taxon>Cellvibrionales</taxon>
        <taxon>Spongiibacteraceae</taxon>
        <taxon>Zhongshania</taxon>
    </lineage>
</organism>
<gene>
    <name evidence="3" type="ORF">C0068_07510</name>
</gene>
<dbReference type="Pfam" id="PF04333">
    <property type="entry name" value="MlaA"/>
    <property type="match status" value="1"/>
</dbReference>
<comment type="similarity">
    <text evidence="1">Belongs to the MlaA family.</text>
</comment>
<dbReference type="InterPro" id="IPR007428">
    <property type="entry name" value="MlaA"/>
</dbReference>
<keyword evidence="3" id="KW-0449">Lipoprotein</keyword>
<accession>A0A2S4HH80</accession>
<dbReference type="AlphaFoldDB" id="A0A2S4HH80"/>
<dbReference type="GO" id="GO:0016020">
    <property type="term" value="C:membrane"/>
    <property type="evidence" value="ECO:0007669"/>
    <property type="project" value="InterPro"/>
</dbReference>
<evidence type="ECO:0000313" key="4">
    <source>
        <dbReference type="Proteomes" id="UP000237222"/>
    </source>
</evidence>
<dbReference type="GO" id="GO:0120010">
    <property type="term" value="P:intermembrane phospholipid transfer"/>
    <property type="evidence" value="ECO:0007669"/>
    <property type="project" value="TreeGrafter"/>
</dbReference>
<evidence type="ECO:0000256" key="2">
    <source>
        <dbReference type="ARBA" id="ARBA00022729"/>
    </source>
</evidence>
<dbReference type="Proteomes" id="UP000237222">
    <property type="component" value="Unassembled WGS sequence"/>
</dbReference>
<evidence type="ECO:0000256" key="1">
    <source>
        <dbReference type="ARBA" id="ARBA00010634"/>
    </source>
</evidence>
<protein>
    <submittedName>
        <fullName evidence="3">VacJ-like lipoprotein</fullName>
    </submittedName>
</protein>
<reference evidence="3" key="1">
    <citation type="submission" date="2018-01" db="EMBL/GenBank/DDBJ databases">
        <authorList>
            <person name="Yu X.-D."/>
        </authorList>
    </citation>
    <scope>NUCLEOTIDE SEQUENCE</scope>
    <source>
        <strain evidence="3">ZX-21</strain>
    </source>
</reference>
<dbReference type="OrthoDB" id="9785326at2"/>
<sequence>MPFIFQHSARPSRSSGVFQLPVHVLLRAIFLLAILSNSGCAASQDSESNHATSSADNTLSEDEITVVSYEESEYKDPLMGFNRAMFAFNDFSYRYVLIPVAKTYNYIAPQPVRTGVSNVFANIKAPIHIINHLLQWEPSKAGTTTARFLINTTVGIAGIFDPASAWFDLQKNETGFSDTLADYGSGYGSYLVLPFIGPSDLRSGTGVVADYFLNPIPYITEQPDTTLIMAADAAQGFAPKAESYETLRAKSDDPYLFFRNMYLQGLLRDQQFKTDEAKANTTEK</sequence>
<proteinExistence type="inferred from homology"/>
<dbReference type="PRINTS" id="PR01805">
    <property type="entry name" value="VACJLIPOPROT"/>
</dbReference>